<gene>
    <name evidence="7" type="ORF">AXF14_06050</name>
</gene>
<evidence type="ECO:0000256" key="4">
    <source>
        <dbReference type="ARBA" id="ARBA00023002"/>
    </source>
</evidence>
<accession>A0A0X8JGL8</accession>
<dbReference type="STRING" id="111015.AXF14_06050"/>
<sequence length="250" mass="27443">MSGPTIDVQLAHRTIRAYTDEPVGEDVITTLLDVARQSATSSFRQQVTVIRVLDPAIREEIHAVSGQPYVGGSRGELLVFVVDLHRNAVLRERAGADVEPVERTNLFLQAVEDTVIAAQNLVVAAESLGLGTTYLGSIATDPRRIIAALGLPRHTYPLLGLLVGHPDQEPQFKPRLPREITTAVDTYPEVTDHLEALEAYDRTVRDYYDLREANKRSDTFTAQVVRTLGNGGSSSSPVLEVLHEQGLCLR</sequence>
<dbReference type="PIRSF" id="PIRSF005426">
    <property type="entry name" value="Frp"/>
    <property type="match status" value="1"/>
</dbReference>
<dbReference type="InterPro" id="IPR016446">
    <property type="entry name" value="Flavin_OxRdtase_Frp"/>
</dbReference>
<dbReference type="Proteomes" id="UP000065220">
    <property type="component" value="Chromosome"/>
</dbReference>
<dbReference type="RefSeq" id="WP_067944124.1">
    <property type="nucleotide sequence ID" value="NZ_CP014228.1"/>
</dbReference>
<feature type="domain" description="Nitroreductase" evidence="6">
    <location>
        <begin position="12"/>
        <end position="165"/>
    </location>
</feature>
<dbReference type="SUPFAM" id="SSF55469">
    <property type="entry name" value="FMN-dependent nitroreductase-like"/>
    <property type="match status" value="1"/>
</dbReference>
<evidence type="ECO:0000256" key="3">
    <source>
        <dbReference type="ARBA" id="ARBA00022643"/>
    </source>
</evidence>
<keyword evidence="2 5" id="KW-0285">Flavoprotein</keyword>
<keyword evidence="4 5" id="KW-0560">Oxidoreductase</keyword>
<dbReference type="PANTHER" id="PTHR43425:SF2">
    <property type="entry name" value="OXYGEN-INSENSITIVE NADPH NITROREDUCTASE"/>
    <property type="match status" value="1"/>
</dbReference>
<organism evidence="7 8">
    <name type="scientific">Actinomyces radicidentis</name>
    <dbReference type="NCBI Taxonomy" id="111015"/>
    <lineage>
        <taxon>Bacteria</taxon>
        <taxon>Bacillati</taxon>
        <taxon>Actinomycetota</taxon>
        <taxon>Actinomycetes</taxon>
        <taxon>Actinomycetales</taxon>
        <taxon>Actinomycetaceae</taxon>
        <taxon>Actinomyces</taxon>
    </lineage>
</organism>
<name>A0A0X8JGL8_ACTRD</name>
<dbReference type="GO" id="GO:0016491">
    <property type="term" value="F:oxidoreductase activity"/>
    <property type="evidence" value="ECO:0007669"/>
    <property type="project" value="UniProtKB-UniRule"/>
</dbReference>
<dbReference type="EMBL" id="CP014228">
    <property type="protein sequence ID" value="AMD88464.1"/>
    <property type="molecule type" value="Genomic_DNA"/>
</dbReference>
<dbReference type="Pfam" id="PF00881">
    <property type="entry name" value="Nitroreductase"/>
    <property type="match status" value="1"/>
</dbReference>
<dbReference type="AlphaFoldDB" id="A0A0X8JGL8"/>
<dbReference type="InterPro" id="IPR000415">
    <property type="entry name" value="Nitroreductase-like"/>
</dbReference>
<keyword evidence="8" id="KW-1185">Reference proteome</keyword>
<proteinExistence type="inferred from homology"/>
<evidence type="ECO:0000256" key="5">
    <source>
        <dbReference type="PIRNR" id="PIRNR005426"/>
    </source>
</evidence>
<comment type="similarity">
    <text evidence="1 5">Belongs to the flavin oxidoreductase frp family.</text>
</comment>
<dbReference type="InterPro" id="IPR029479">
    <property type="entry name" value="Nitroreductase"/>
</dbReference>
<evidence type="ECO:0000313" key="8">
    <source>
        <dbReference type="Proteomes" id="UP000065220"/>
    </source>
</evidence>
<dbReference type="Gene3D" id="3.40.109.10">
    <property type="entry name" value="NADH Oxidase"/>
    <property type="match status" value="1"/>
</dbReference>
<evidence type="ECO:0000259" key="6">
    <source>
        <dbReference type="Pfam" id="PF00881"/>
    </source>
</evidence>
<reference evidence="8" key="1">
    <citation type="submission" date="2016-02" db="EMBL/GenBank/DDBJ databases">
        <authorList>
            <person name="Holder M.E."/>
            <person name="Ajami N.J."/>
            <person name="Petrosino J.F."/>
        </authorList>
    </citation>
    <scope>NUCLEOTIDE SEQUENCE [LARGE SCALE GENOMIC DNA]</scope>
    <source>
        <strain evidence="8">CCUG 36733</strain>
    </source>
</reference>
<protein>
    <submittedName>
        <fullName evidence="7">NADPH-dependent oxidoreductase</fullName>
    </submittedName>
</protein>
<keyword evidence="3 5" id="KW-0288">FMN</keyword>
<keyword evidence="5" id="KW-0521">NADP</keyword>
<evidence type="ECO:0000256" key="2">
    <source>
        <dbReference type="ARBA" id="ARBA00022630"/>
    </source>
</evidence>
<dbReference type="PANTHER" id="PTHR43425">
    <property type="entry name" value="OXYGEN-INSENSITIVE NADPH NITROREDUCTASE"/>
    <property type="match status" value="1"/>
</dbReference>
<dbReference type="KEGG" id="ard:AXF14_06050"/>
<evidence type="ECO:0000256" key="1">
    <source>
        <dbReference type="ARBA" id="ARBA00008366"/>
    </source>
</evidence>
<dbReference type="CDD" id="cd02146">
    <property type="entry name" value="NfsA-like"/>
    <property type="match status" value="1"/>
</dbReference>
<evidence type="ECO:0000313" key="7">
    <source>
        <dbReference type="EMBL" id="AMD88464.1"/>
    </source>
</evidence>